<dbReference type="InterPro" id="IPR001279">
    <property type="entry name" value="Metallo-B-lactamas"/>
</dbReference>
<dbReference type="OrthoDB" id="9784009at2"/>
<dbReference type="InterPro" id="IPR044528">
    <property type="entry name" value="POD-like_MBL-fold"/>
</dbReference>
<name>A0A368YPJ8_9HYPH</name>
<feature type="domain" description="Metallo-beta-lactamase" evidence="2">
    <location>
        <begin position="19"/>
        <end position="208"/>
    </location>
</feature>
<gene>
    <name evidence="3" type="ORF">C7476_11032</name>
</gene>
<comment type="caution">
    <text evidence="3">The sequence shown here is derived from an EMBL/GenBank/DDBJ whole genome shotgun (WGS) entry which is preliminary data.</text>
</comment>
<dbReference type="GO" id="GO:0050313">
    <property type="term" value="F:sulfur dioxygenase activity"/>
    <property type="evidence" value="ECO:0007669"/>
    <property type="project" value="InterPro"/>
</dbReference>
<dbReference type="GO" id="GO:0006749">
    <property type="term" value="P:glutathione metabolic process"/>
    <property type="evidence" value="ECO:0007669"/>
    <property type="project" value="InterPro"/>
</dbReference>
<dbReference type="RefSeq" id="WP_114431103.1">
    <property type="nucleotide sequence ID" value="NZ_QPJM01000010.1"/>
</dbReference>
<dbReference type="GO" id="GO:0070813">
    <property type="term" value="P:hydrogen sulfide metabolic process"/>
    <property type="evidence" value="ECO:0007669"/>
    <property type="project" value="TreeGrafter"/>
</dbReference>
<dbReference type="SUPFAM" id="SSF56281">
    <property type="entry name" value="Metallo-hydrolase/oxidoreductase"/>
    <property type="match status" value="1"/>
</dbReference>
<dbReference type="EMBL" id="QPJM01000010">
    <property type="protein sequence ID" value="RCW81478.1"/>
    <property type="molecule type" value="Genomic_DNA"/>
</dbReference>
<proteinExistence type="predicted"/>
<dbReference type="Proteomes" id="UP000253324">
    <property type="component" value="Unassembled WGS sequence"/>
</dbReference>
<keyword evidence="3" id="KW-0378">Hydrolase</keyword>
<dbReference type="InterPro" id="IPR036866">
    <property type="entry name" value="RibonucZ/Hydroxyglut_hydro"/>
</dbReference>
<sequence length="296" mass="32894">MLEAAIKPDVQAFFDKRTNSVQYVVADPVTRHCAIIDSILDFDEKSGSTAPVNADRILEFVDANSLKVEWILETHPHADHFSAADYLRTKTGATTAIGRHIVEVQALWKRFYNWPDFPADGSQWDHLFNAGDYFSIGKLTGAVMFSPGHTLASVTYVIGDSAFIHDTMFMPDGGTARCDFPGGSAEHLWQSIESILALPDDTRVFVGHDYQPGGREPLWESTVGDQKRHNIHVSQCNSQAEFVAMRQARDKTLPMPRLILAALQVNMNGGRLPEPEANGERFLKIPLNALGDAKWD</sequence>
<organism evidence="3 4">
    <name type="scientific">Phyllobacterium bourgognense</name>
    <dbReference type="NCBI Taxonomy" id="314236"/>
    <lineage>
        <taxon>Bacteria</taxon>
        <taxon>Pseudomonadati</taxon>
        <taxon>Pseudomonadota</taxon>
        <taxon>Alphaproteobacteria</taxon>
        <taxon>Hyphomicrobiales</taxon>
        <taxon>Phyllobacteriaceae</taxon>
        <taxon>Phyllobacterium</taxon>
    </lineage>
</organism>
<dbReference type="Gene3D" id="3.60.15.10">
    <property type="entry name" value="Ribonuclease Z/Hydroxyacylglutathione hydrolase-like"/>
    <property type="match status" value="1"/>
</dbReference>
<dbReference type="SMART" id="SM00849">
    <property type="entry name" value="Lactamase_B"/>
    <property type="match status" value="1"/>
</dbReference>
<keyword evidence="1" id="KW-0479">Metal-binding</keyword>
<protein>
    <submittedName>
        <fullName evidence="3">Glyoxylase-like metal-dependent hydrolase (Beta-lactamase superfamily II)</fullName>
    </submittedName>
</protein>
<evidence type="ECO:0000259" key="2">
    <source>
        <dbReference type="SMART" id="SM00849"/>
    </source>
</evidence>
<evidence type="ECO:0000313" key="3">
    <source>
        <dbReference type="EMBL" id="RCW81478.1"/>
    </source>
</evidence>
<accession>A0A368YPJ8</accession>
<dbReference type="PANTHER" id="PTHR43084:SF1">
    <property type="entry name" value="PERSULFIDE DIOXYGENASE ETHE1, MITOCHONDRIAL"/>
    <property type="match status" value="1"/>
</dbReference>
<dbReference type="InterPro" id="IPR051682">
    <property type="entry name" value="Mito_Persulfide_Diox"/>
</dbReference>
<dbReference type="PANTHER" id="PTHR43084">
    <property type="entry name" value="PERSULFIDE DIOXYGENASE ETHE1"/>
    <property type="match status" value="1"/>
</dbReference>
<evidence type="ECO:0000313" key="4">
    <source>
        <dbReference type="Proteomes" id="UP000253324"/>
    </source>
</evidence>
<evidence type="ECO:0000256" key="1">
    <source>
        <dbReference type="ARBA" id="ARBA00022723"/>
    </source>
</evidence>
<dbReference type="AlphaFoldDB" id="A0A368YPJ8"/>
<dbReference type="GO" id="GO:0046872">
    <property type="term" value="F:metal ion binding"/>
    <property type="evidence" value="ECO:0007669"/>
    <property type="project" value="UniProtKB-KW"/>
</dbReference>
<dbReference type="GO" id="GO:0016787">
    <property type="term" value="F:hydrolase activity"/>
    <property type="evidence" value="ECO:0007669"/>
    <property type="project" value="UniProtKB-KW"/>
</dbReference>
<dbReference type="Pfam" id="PF00753">
    <property type="entry name" value="Lactamase_B"/>
    <property type="match status" value="1"/>
</dbReference>
<keyword evidence="4" id="KW-1185">Reference proteome</keyword>
<dbReference type="CDD" id="cd07724">
    <property type="entry name" value="POD-like_MBL-fold"/>
    <property type="match status" value="1"/>
</dbReference>
<reference evidence="3 4" key="1">
    <citation type="submission" date="2018-07" db="EMBL/GenBank/DDBJ databases">
        <title>Genomic Encyclopedia of Type Strains, Phase III (KMG-III): the genomes of soil and plant-associated and newly described type strains.</title>
        <authorList>
            <person name="Whitman W."/>
        </authorList>
    </citation>
    <scope>NUCLEOTIDE SEQUENCE [LARGE SCALE GENOMIC DNA]</scope>
    <source>
        <strain evidence="3 4">31-25a</strain>
    </source>
</reference>